<dbReference type="HOGENOM" id="CLU_026443_0_0_1"/>
<reference evidence="3 4" key="1">
    <citation type="submission" date="2013-03" db="EMBL/GenBank/DDBJ databases">
        <title>The Genome Sequence of Exophiala aquamarina CBS 119918.</title>
        <authorList>
            <consortium name="The Broad Institute Genomics Platform"/>
            <person name="Cuomo C."/>
            <person name="de Hoog S."/>
            <person name="Gorbushina A."/>
            <person name="Walker B."/>
            <person name="Young S.K."/>
            <person name="Zeng Q."/>
            <person name="Gargeya S."/>
            <person name="Fitzgerald M."/>
            <person name="Haas B."/>
            <person name="Abouelleil A."/>
            <person name="Allen A.W."/>
            <person name="Alvarado L."/>
            <person name="Arachchi H.M."/>
            <person name="Berlin A.M."/>
            <person name="Chapman S.B."/>
            <person name="Gainer-Dewar J."/>
            <person name="Goldberg J."/>
            <person name="Griggs A."/>
            <person name="Gujja S."/>
            <person name="Hansen M."/>
            <person name="Howarth C."/>
            <person name="Imamovic A."/>
            <person name="Ireland A."/>
            <person name="Larimer J."/>
            <person name="McCowan C."/>
            <person name="Murphy C."/>
            <person name="Pearson M."/>
            <person name="Poon T.W."/>
            <person name="Priest M."/>
            <person name="Roberts A."/>
            <person name="Saif S."/>
            <person name="Shea T."/>
            <person name="Sisk P."/>
            <person name="Sykes S."/>
            <person name="Wortman J."/>
            <person name="Nusbaum C."/>
            <person name="Birren B."/>
        </authorList>
    </citation>
    <scope>NUCLEOTIDE SEQUENCE [LARGE SCALE GENOMIC DNA]</scope>
    <source>
        <strain evidence="3 4">CBS 119918</strain>
    </source>
</reference>
<dbReference type="VEuPathDB" id="FungiDB:A1O9_03571"/>
<dbReference type="Proteomes" id="UP000027920">
    <property type="component" value="Unassembled WGS sequence"/>
</dbReference>
<accession>A0A072PPG0</accession>
<evidence type="ECO:0000256" key="2">
    <source>
        <dbReference type="ARBA" id="ARBA00023235"/>
    </source>
</evidence>
<dbReference type="PANTHER" id="PTHR43709">
    <property type="entry name" value="ACONITATE ISOMERASE-RELATED"/>
    <property type="match status" value="1"/>
</dbReference>
<dbReference type="InterPro" id="IPR007400">
    <property type="entry name" value="PrpF-like"/>
</dbReference>
<evidence type="ECO:0000313" key="3">
    <source>
        <dbReference type="EMBL" id="KEF61999.1"/>
    </source>
</evidence>
<dbReference type="GeneID" id="25278505"/>
<evidence type="ECO:0000313" key="4">
    <source>
        <dbReference type="Proteomes" id="UP000027920"/>
    </source>
</evidence>
<dbReference type="RefSeq" id="XP_013264589.1">
    <property type="nucleotide sequence ID" value="XM_013409135.1"/>
</dbReference>
<evidence type="ECO:0000256" key="1">
    <source>
        <dbReference type="ARBA" id="ARBA00007673"/>
    </source>
</evidence>
<dbReference type="Gene3D" id="3.10.310.10">
    <property type="entry name" value="Diaminopimelate Epimerase, Chain A, domain 1"/>
    <property type="match status" value="2"/>
</dbReference>
<dbReference type="PANTHER" id="PTHR43709:SF2">
    <property type="entry name" value="DUF453 DOMAIN PROTEIN (AFU_ORTHOLOGUE AFUA_6G00360)"/>
    <property type="match status" value="1"/>
</dbReference>
<dbReference type="AlphaFoldDB" id="A0A072PPG0"/>
<comment type="caution">
    <text evidence="3">The sequence shown here is derived from an EMBL/GenBank/DDBJ whole genome shotgun (WGS) entry which is preliminary data.</text>
</comment>
<dbReference type="SUPFAM" id="SSF54506">
    <property type="entry name" value="Diaminopimelate epimerase-like"/>
    <property type="match status" value="2"/>
</dbReference>
<keyword evidence="2" id="KW-0413">Isomerase</keyword>
<comment type="similarity">
    <text evidence="1">Belongs to the PrpF family.</text>
</comment>
<dbReference type="OrthoDB" id="10267539at2759"/>
<evidence type="ECO:0008006" key="5">
    <source>
        <dbReference type="Google" id="ProtNLM"/>
    </source>
</evidence>
<gene>
    <name evidence="3" type="ORF">A1O9_03571</name>
</gene>
<proteinExistence type="inferred from homology"/>
<organism evidence="3 4">
    <name type="scientific">Exophiala aquamarina CBS 119918</name>
    <dbReference type="NCBI Taxonomy" id="1182545"/>
    <lineage>
        <taxon>Eukaryota</taxon>
        <taxon>Fungi</taxon>
        <taxon>Dikarya</taxon>
        <taxon>Ascomycota</taxon>
        <taxon>Pezizomycotina</taxon>
        <taxon>Eurotiomycetes</taxon>
        <taxon>Chaetothyriomycetidae</taxon>
        <taxon>Chaetothyriales</taxon>
        <taxon>Herpotrichiellaceae</taxon>
        <taxon>Exophiala</taxon>
    </lineage>
</organism>
<dbReference type="GO" id="GO:0016853">
    <property type="term" value="F:isomerase activity"/>
    <property type="evidence" value="ECO:0007669"/>
    <property type="project" value="UniProtKB-KW"/>
</dbReference>
<sequence length="358" mass="38358">MGSKNGDPRQIDGIGGATSTTSKVAVVSPSRRPGIDVEYTFAQVAVGKHKVDYSGNCGNIASGVGPFALDEGIVQAIPGQEFVDIRIFNTNTGRVLVETIAVDEDGYFLEQGDYRIAGVSDSGTEIKVAFIDPAGSMTGRLLPTGNTEDTVTVETPTALSEPFSVQATLIDAANPFVIVDAESLPSSCVHGSEQWLETIEDIRRKGAIMMGLAENIQHAASTRGTPKIMMVSSQQKSDAMRKFHSTPDISVLSMSMGQVHPSVQLTGAVCLAAAVRLEGTVAHRARRNRKVLNNLLVQMGKNQPEDLHSTRSPETVLIAHGSGQIPVEVHLRGQDEVDKCVVSRTARRLFEGNVLFYT</sequence>
<name>A0A072PPG0_9EURO</name>
<dbReference type="EMBL" id="AMGV01000002">
    <property type="protein sequence ID" value="KEF61999.1"/>
    <property type="molecule type" value="Genomic_DNA"/>
</dbReference>
<dbReference type="Pfam" id="PF04303">
    <property type="entry name" value="PrpF"/>
    <property type="match status" value="1"/>
</dbReference>
<protein>
    <recommendedName>
        <fullName evidence="5">Methylitaconate delta2-delta3-isomerase</fullName>
    </recommendedName>
</protein>
<dbReference type="STRING" id="1182545.A0A072PPG0"/>
<keyword evidence="4" id="KW-1185">Reference proteome</keyword>